<organism evidence="16 17">
    <name type="scientific">Tindallia magadiensis</name>
    <dbReference type="NCBI Taxonomy" id="69895"/>
    <lineage>
        <taxon>Bacteria</taxon>
        <taxon>Bacillati</taxon>
        <taxon>Bacillota</taxon>
        <taxon>Clostridia</taxon>
        <taxon>Peptostreptococcales</taxon>
        <taxon>Tindalliaceae</taxon>
        <taxon>Tindallia</taxon>
    </lineage>
</organism>
<dbReference type="InterPro" id="IPR035587">
    <property type="entry name" value="DUS-like_FMN-bd"/>
</dbReference>
<feature type="binding site" evidence="14">
    <location>
        <begin position="228"/>
        <end position="229"/>
    </location>
    <ligand>
        <name>FMN</name>
        <dbReference type="ChEBI" id="CHEBI:58210"/>
    </ligand>
</feature>
<dbReference type="Gene3D" id="3.20.20.70">
    <property type="entry name" value="Aldolase class I"/>
    <property type="match status" value="1"/>
</dbReference>
<dbReference type="GO" id="GO:0017150">
    <property type="term" value="F:tRNA dihydrouridine synthase activity"/>
    <property type="evidence" value="ECO:0007669"/>
    <property type="project" value="InterPro"/>
</dbReference>
<keyword evidence="17" id="KW-1185">Reference proteome</keyword>
<dbReference type="STRING" id="69895.SAMN05192551_102400"/>
<keyword evidence="8" id="KW-0694">RNA-binding</keyword>
<dbReference type="AlphaFoldDB" id="A0A1I3CHI9"/>
<comment type="function">
    <text evidence="2 12">Catalyzes the synthesis of 5,6-dihydrouridine (D), a modified base found in the D-loop of most tRNAs, via the reduction of the C5-C6 double bond in target uridines.</text>
</comment>
<feature type="binding site" evidence="14">
    <location>
        <position position="173"/>
    </location>
    <ligand>
        <name>FMN</name>
        <dbReference type="ChEBI" id="CHEBI:58210"/>
    </ligand>
</feature>
<evidence type="ECO:0000256" key="7">
    <source>
        <dbReference type="ARBA" id="ARBA00022857"/>
    </source>
</evidence>
<proteinExistence type="inferred from homology"/>
<evidence type="ECO:0000256" key="9">
    <source>
        <dbReference type="ARBA" id="ARBA00023002"/>
    </source>
</evidence>
<dbReference type="GO" id="GO:0000049">
    <property type="term" value="F:tRNA binding"/>
    <property type="evidence" value="ECO:0007669"/>
    <property type="project" value="UniProtKB-KW"/>
</dbReference>
<dbReference type="PROSITE" id="PS01136">
    <property type="entry name" value="UPF0034"/>
    <property type="match status" value="1"/>
</dbReference>
<feature type="binding site" evidence="14">
    <location>
        <position position="143"/>
    </location>
    <ligand>
        <name>FMN</name>
        <dbReference type="ChEBI" id="CHEBI:58210"/>
    </ligand>
</feature>
<dbReference type="PIRSF" id="PIRSF006621">
    <property type="entry name" value="Dus"/>
    <property type="match status" value="1"/>
</dbReference>
<protein>
    <recommendedName>
        <fullName evidence="12">tRNA-dihydrouridine synthase</fullName>
        <ecNumber evidence="12">1.3.1.-</ecNumber>
    </recommendedName>
</protein>
<keyword evidence="3" id="KW-0820">tRNA-binding</keyword>
<comment type="catalytic activity">
    <reaction evidence="10">
        <text>a 5,6-dihydrouridine in tRNA + NADP(+) = a uridine in tRNA + NADPH + H(+)</text>
        <dbReference type="Rhea" id="RHEA:23624"/>
        <dbReference type="Rhea" id="RHEA-COMP:13339"/>
        <dbReference type="Rhea" id="RHEA-COMP:13887"/>
        <dbReference type="ChEBI" id="CHEBI:15378"/>
        <dbReference type="ChEBI" id="CHEBI:57783"/>
        <dbReference type="ChEBI" id="CHEBI:58349"/>
        <dbReference type="ChEBI" id="CHEBI:65315"/>
        <dbReference type="ChEBI" id="CHEBI:74443"/>
    </reaction>
</comment>
<keyword evidence="9 12" id="KW-0560">Oxidoreductase</keyword>
<feature type="active site" description="Proton donor" evidence="13">
    <location>
        <position position="104"/>
    </location>
</feature>
<dbReference type="CDD" id="cd02801">
    <property type="entry name" value="DUS_like_FMN"/>
    <property type="match status" value="1"/>
</dbReference>
<dbReference type="GO" id="GO:0050660">
    <property type="term" value="F:flavin adenine dinucleotide binding"/>
    <property type="evidence" value="ECO:0007669"/>
    <property type="project" value="InterPro"/>
</dbReference>
<keyword evidence="4 12" id="KW-0285">Flavoprotein</keyword>
<dbReference type="InterPro" id="IPR024036">
    <property type="entry name" value="tRNA-dHydroUridine_Synthase_C"/>
</dbReference>
<feature type="binding site" evidence="14">
    <location>
        <position position="74"/>
    </location>
    <ligand>
        <name>FMN</name>
        <dbReference type="ChEBI" id="CHEBI:58210"/>
    </ligand>
</feature>
<feature type="binding site" evidence="14">
    <location>
        <begin position="20"/>
        <end position="22"/>
    </location>
    <ligand>
        <name>FMN</name>
        <dbReference type="ChEBI" id="CHEBI:58210"/>
    </ligand>
</feature>
<evidence type="ECO:0000256" key="12">
    <source>
        <dbReference type="PIRNR" id="PIRNR006621"/>
    </source>
</evidence>
<dbReference type="RefSeq" id="WP_093370793.1">
    <property type="nucleotide sequence ID" value="NZ_FOQA01000002.1"/>
</dbReference>
<accession>A0A1I3CHI9</accession>
<dbReference type="PANTHER" id="PTHR45846:SF1">
    <property type="entry name" value="TRNA-DIHYDROURIDINE(47) SYNTHASE [NAD(P)(+)]-LIKE"/>
    <property type="match status" value="1"/>
</dbReference>
<comment type="cofactor">
    <cofactor evidence="1 12 14">
        <name>FMN</name>
        <dbReference type="ChEBI" id="CHEBI:58210"/>
    </cofactor>
</comment>
<sequence length="324" mass="36119">MVKPFRIGKIEIKTPLILAPMAGVTDLAFRVICKKFGCGMTVTEMISAKGLYYNDRKTSELMRIDETETPVGLQIFGSDPDIMGWAAHYLDKQPHDILDINMGCPAPKIVKNGDGSALMKEPKLAARVIRAVVEKTSKPVSVKIRAGWDLDNLNAVDLAKMAEENGAQAITIHGRTREQFYSGKADWSVIKDVKDAVTIPVIGNGDIFEVKDAKEMFLRTGCDAVMIGRGAQGNPWLFRAIRSMLEEGTWRDLPQDCIKKAVKTTFEEHLNLAVQEKGERIAIKEMRKHAAWYTKGFLGSAKLRKKINMTESAEEMIQLMKDCS</sequence>
<dbReference type="PANTHER" id="PTHR45846">
    <property type="entry name" value="TRNA-DIHYDROURIDINE(47) SYNTHASE [NAD(P)(+)]-LIKE"/>
    <property type="match status" value="1"/>
</dbReference>
<evidence type="ECO:0000256" key="2">
    <source>
        <dbReference type="ARBA" id="ARBA00002790"/>
    </source>
</evidence>
<dbReference type="InterPro" id="IPR004652">
    <property type="entry name" value="DusB-like"/>
</dbReference>
<dbReference type="EMBL" id="FOQA01000002">
    <property type="protein sequence ID" value="SFH74044.1"/>
    <property type="molecule type" value="Genomic_DNA"/>
</dbReference>
<comment type="catalytic activity">
    <reaction evidence="11">
        <text>a 5,6-dihydrouridine in tRNA + NAD(+) = a uridine in tRNA + NADH + H(+)</text>
        <dbReference type="Rhea" id="RHEA:54452"/>
        <dbReference type="Rhea" id="RHEA-COMP:13339"/>
        <dbReference type="Rhea" id="RHEA-COMP:13887"/>
        <dbReference type="ChEBI" id="CHEBI:15378"/>
        <dbReference type="ChEBI" id="CHEBI:57540"/>
        <dbReference type="ChEBI" id="CHEBI:57945"/>
        <dbReference type="ChEBI" id="CHEBI:65315"/>
        <dbReference type="ChEBI" id="CHEBI:74443"/>
    </reaction>
</comment>
<keyword evidence="6 12" id="KW-0819">tRNA processing</keyword>
<reference evidence="17" key="1">
    <citation type="submission" date="2016-10" db="EMBL/GenBank/DDBJ databases">
        <authorList>
            <person name="Varghese N."/>
            <person name="Submissions S."/>
        </authorList>
    </citation>
    <scope>NUCLEOTIDE SEQUENCE [LARGE SCALE GENOMIC DNA]</scope>
    <source>
        <strain evidence="17">Z-7934</strain>
    </source>
</reference>
<evidence type="ECO:0000259" key="15">
    <source>
        <dbReference type="Pfam" id="PF01207"/>
    </source>
</evidence>
<evidence type="ECO:0000256" key="14">
    <source>
        <dbReference type="PIRSR" id="PIRSR006621-2"/>
    </source>
</evidence>
<dbReference type="InterPro" id="IPR001269">
    <property type="entry name" value="DUS_fam"/>
</dbReference>
<gene>
    <name evidence="16" type="ORF">SAMN05192551_102400</name>
</gene>
<evidence type="ECO:0000256" key="10">
    <source>
        <dbReference type="ARBA" id="ARBA00048205"/>
    </source>
</evidence>
<dbReference type="Gene3D" id="1.10.1200.80">
    <property type="entry name" value="Putative flavin oxidoreducatase, domain 2"/>
    <property type="match status" value="1"/>
</dbReference>
<evidence type="ECO:0000256" key="1">
    <source>
        <dbReference type="ARBA" id="ARBA00001917"/>
    </source>
</evidence>
<dbReference type="EC" id="1.3.1.-" evidence="12"/>
<comment type="similarity">
    <text evidence="12">Belongs to the dus family.</text>
</comment>
<dbReference type="InterPro" id="IPR018517">
    <property type="entry name" value="tRNA_hU_synthase_CS"/>
</dbReference>
<evidence type="ECO:0000313" key="16">
    <source>
        <dbReference type="EMBL" id="SFH74044.1"/>
    </source>
</evidence>
<keyword evidence="7" id="KW-0521">NADP</keyword>
<keyword evidence="5 12" id="KW-0288">FMN</keyword>
<keyword evidence="14" id="KW-0547">Nucleotide-binding</keyword>
<evidence type="ECO:0000256" key="4">
    <source>
        <dbReference type="ARBA" id="ARBA00022630"/>
    </source>
</evidence>
<evidence type="ECO:0000256" key="8">
    <source>
        <dbReference type="ARBA" id="ARBA00022884"/>
    </source>
</evidence>
<dbReference type="InterPro" id="IPR013785">
    <property type="entry name" value="Aldolase_TIM"/>
</dbReference>
<evidence type="ECO:0000313" key="17">
    <source>
        <dbReference type="Proteomes" id="UP000199287"/>
    </source>
</evidence>
<evidence type="ECO:0000256" key="3">
    <source>
        <dbReference type="ARBA" id="ARBA00022555"/>
    </source>
</evidence>
<feature type="domain" description="DUS-like FMN-binding" evidence="15">
    <location>
        <begin position="17"/>
        <end position="319"/>
    </location>
</feature>
<dbReference type="Proteomes" id="UP000199287">
    <property type="component" value="Unassembled WGS sequence"/>
</dbReference>
<evidence type="ECO:0000256" key="13">
    <source>
        <dbReference type="PIRSR" id="PIRSR006621-1"/>
    </source>
</evidence>
<evidence type="ECO:0000256" key="11">
    <source>
        <dbReference type="ARBA" id="ARBA00048802"/>
    </source>
</evidence>
<evidence type="ECO:0000256" key="6">
    <source>
        <dbReference type="ARBA" id="ARBA00022694"/>
    </source>
</evidence>
<evidence type="ECO:0000256" key="5">
    <source>
        <dbReference type="ARBA" id="ARBA00022643"/>
    </source>
</evidence>
<dbReference type="Pfam" id="PF01207">
    <property type="entry name" value="Dus"/>
    <property type="match status" value="1"/>
</dbReference>
<dbReference type="OrthoDB" id="9764501at2"/>
<dbReference type="SUPFAM" id="SSF51395">
    <property type="entry name" value="FMN-linked oxidoreductases"/>
    <property type="match status" value="1"/>
</dbReference>
<dbReference type="NCBIfam" id="TIGR00737">
    <property type="entry name" value="nifR3_yhdG"/>
    <property type="match status" value="1"/>
</dbReference>
<name>A0A1I3CHI9_9FIRM</name>